<accession>A0ACB9TK30</accession>
<evidence type="ECO:0000313" key="2">
    <source>
        <dbReference type="Proteomes" id="UP001056778"/>
    </source>
</evidence>
<gene>
    <name evidence="1" type="ORF">MML48_2g00007099</name>
</gene>
<protein>
    <submittedName>
        <fullName evidence="1">Protein hapless 2</fullName>
    </submittedName>
</protein>
<sequence>MDRLKLIKPKLSGAQKRRRAIQAAIAAGEAIRPRKQRSNRSSKEQEGEPSTSQQKTSKRVRSEGSTPSSTKSQPTKMKKSDSGKPLKVKPSASCSQDTAGATFSQALTATKMAVVLDKYPEERLSEEQSKNLQMAIMGEIWKCKPPTAPQFKNSYAEKGVVYFTCGNEKSKTWLMETVPKLQLWEGVILRTGVAKDIVKTTKVVVWVPTEFLGSMEVEKVFQLLETQNDGITTKDWRVVSSKADPKGITLVLNIDEGSLKSESSHTYPDVSPQLQKRLNQEQRKSECCSKKMRCCKRHTAAPSNVEIRAVIARCLDPPQVCRRNRNLKQALNVYNAHNLEKFRGFDQDEPLIQSEVTKCVKKLILTIKMKNSGETNTQPQFIVIDHVYDPLSDKTVRLLNPYVIKMKQDQVSQAYGLKFMDFVNSQAKEQVYNKHDGNYTGCRTDCKKPTCGLVTYHGNIIPYSTGFCCSCDTEKNNDRQPQGEMNTLVAYSDPAYLYDAVQCPRSKIAASDRMKTNKKNKENKEKRKFKKETRKRNMRDFNVYYVDPRTEYLKPDLQRIRSRGSDKGPREVNEASNYKIQTMNDEYEDQLIKKANYPIHLDEKRKYEEYRKHFEKYKNQNDILQRPNQFLKGSKTRKQSNEGRSIGDDIKRNEKPSMHKILHRSDLKSSRIYHTDSGTQEVADDYVDETLKRYGKSNNRKTKKNVPSSDSPDAYDKRQIQPSGVQLRGGQNCADRYTPANADPNSYHESTHCLRFSPVWYGVYKMDKPVVDQEAIFQIFEKYETPTGLVRWKDLSKGKKIKLGTFNPHYKDELPTISMMFISVFDDADFCLDWNKLRLLIPEGVDISELPKYPEARNGPSEYLLIPTEKIVLSGDKCNVAGVGFEAFFKQPNRCSMPRGSCLHHQPYHLWHYDKTLERNGKKGCFFLKHHGKLSKNPIRKNDTSHEKFLSLNFYGEYVSMVDMEINADFNAILRPTSAAIITEVYIDSTCSESTHLTIKLSNSGLLSSQFKVRVCDCPLELEGKFHDLQSDLVVIPPQHQHIFRLNYHSKILVDIFHCSVEALNAQGELVALRRIKIQKSDRCICTWHCLCACIGSSTGLKCVPMKIDHYHAAGFKGGMPVSTYADHVALPSDIYRLIFFIFLFIVFTFLLLGLTKALLGLCSLPIGTWGLNVLLDLPKPMNKYYDGKLAGRFVVYDEEGWPIHPDTGRRVRNIPLVAEFCTNIMFFFSYPTIIFLMVIKRLCCPFYSYERVKKPKPKKEPRDWFRRRKCTEKTCDYKLTQTDDDKTDVSGDGSKSAIVKPKKKKKVKSVATDATGTKKQSKWICFKKVKCGKASASKRKVLKPKTPKAPKKKKTDTSVESSKSVQSRGSFTGGDAGTVKLAESKRSNLCVCDEGKGDIKHQKPMIKVSIREHKKSKSRSSCCSTPKKKKSIEISDNPYYYSSTENLTTYSSASPVTSRTTTNKSRRSSKTSSIA</sequence>
<dbReference type="Proteomes" id="UP001056778">
    <property type="component" value="Chromosome 2"/>
</dbReference>
<keyword evidence="2" id="KW-1185">Reference proteome</keyword>
<evidence type="ECO:0000313" key="1">
    <source>
        <dbReference type="EMBL" id="KAI4467035.1"/>
    </source>
</evidence>
<organism evidence="1 2">
    <name type="scientific">Holotrichia oblita</name>
    <name type="common">Chafer beetle</name>
    <dbReference type="NCBI Taxonomy" id="644536"/>
    <lineage>
        <taxon>Eukaryota</taxon>
        <taxon>Metazoa</taxon>
        <taxon>Ecdysozoa</taxon>
        <taxon>Arthropoda</taxon>
        <taxon>Hexapoda</taxon>
        <taxon>Insecta</taxon>
        <taxon>Pterygota</taxon>
        <taxon>Neoptera</taxon>
        <taxon>Endopterygota</taxon>
        <taxon>Coleoptera</taxon>
        <taxon>Polyphaga</taxon>
        <taxon>Scarabaeiformia</taxon>
        <taxon>Scarabaeidae</taxon>
        <taxon>Melolonthinae</taxon>
        <taxon>Holotrichia</taxon>
    </lineage>
</organism>
<reference evidence="1" key="1">
    <citation type="submission" date="2022-04" db="EMBL/GenBank/DDBJ databases">
        <title>Chromosome-scale genome assembly of Holotrichia oblita Faldermann.</title>
        <authorList>
            <person name="Rongchong L."/>
        </authorList>
    </citation>
    <scope>NUCLEOTIDE SEQUENCE</scope>
    <source>
        <strain evidence="1">81SQS9</strain>
    </source>
</reference>
<comment type="caution">
    <text evidence="1">The sequence shown here is derived from an EMBL/GenBank/DDBJ whole genome shotgun (WGS) entry which is preliminary data.</text>
</comment>
<name>A0ACB9TK30_HOLOL</name>
<proteinExistence type="predicted"/>
<dbReference type="EMBL" id="CM043016">
    <property type="protein sequence ID" value="KAI4467035.1"/>
    <property type="molecule type" value="Genomic_DNA"/>
</dbReference>